<keyword evidence="2" id="KW-1185">Reference proteome</keyword>
<name>A0AAN9Y8H4_9HEMI</name>
<gene>
    <name evidence="1" type="ORF">V9T40_009123</name>
</gene>
<organism evidence="1 2">
    <name type="scientific">Parthenolecanium corni</name>
    <dbReference type="NCBI Taxonomy" id="536013"/>
    <lineage>
        <taxon>Eukaryota</taxon>
        <taxon>Metazoa</taxon>
        <taxon>Ecdysozoa</taxon>
        <taxon>Arthropoda</taxon>
        <taxon>Hexapoda</taxon>
        <taxon>Insecta</taxon>
        <taxon>Pterygota</taxon>
        <taxon>Neoptera</taxon>
        <taxon>Paraneoptera</taxon>
        <taxon>Hemiptera</taxon>
        <taxon>Sternorrhyncha</taxon>
        <taxon>Coccoidea</taxon>
        <taxon>Coccidae</taxon>
        <taxon>Parthenolecanium</taxon>
    </lineage>
</organism>
<dbReference type="Gene3D" id="1.25.50.20">
    <property type="match status" value="1"/>
</dbReference>
<accession>A0AAN9Y8H4</accession>
<dbReference type="AlphaFoldDB" id="A0AAN9Y8H4"/>
<dbReference type="Proteomes" id="UP001367676">
    <property type="component" value="Unassembled WGS sequence"/>
</dbReference>
<reference evidence="1 2" key="1">
    <citation type="submission" date="2024-03" db="EMBL/GenBank/DDBJ databases">
        <title>Adaptation during the transition from Ophiocordyceps entomopathogen to insect associate is accompanied by gene loss and intensified selection.</title>
        <authorList>
            <person name="Ward C.M."/>
            <person name="Onetto C.A."/>
            <person name="Borneman A.R."/>
        </authorList>
    </citation>
    <scope>NUCLEOTIDE SEQUENCE [LARGE SCALE GENOMIC DNA]</scope>
    <source>
        <strain evidence="1">AWRI1</strain>
        <tissue evidence="1">Single Adult Female</tissue>
    </source>
</reference>
<evidence type="ECO:0000313" key="2">
    <source>
        <dbReference type="Proteomes" id="UP001367676"/>
    </source>
</evidence>
<protein>
    <submittedName>
        <fullName evidence="1">Uncharacterized protein</fullName>
    </submittedName>
</protein>
<evidence type="ECO:0000313" key="1">
    <source>
        <dbReference type="EMBL" id="KAK7601682.1"/>
    </source>
</evidence>
<comment type="caution">
    <text evidence="1">The sequence shown here is derived from an EMBL/GenBank/DDBJ whole genome shotgun (WGS) entry which is preliminary data.</text>
</comment>
<proteinExistence type="predicted"/>
<dbReference type="EMBL" id="JBBCAQ010000010">
    <property type="protein sequence ID" value="KAK7601682.1"/>
    <property type="molecule type" value="Genomic_DNA"/>
</dbReference>
<sequence>MLKFNTISEFNHGQLLFTNFEQTSTEKLLAPHGTNQVLSPFVVNYDERNWRMLVENFNSLPLGIKLQLLVDSMVLGNVGLLEYDVFLNMSKILIADEQHLPLWYMNLVLLNFNKSGIEIREIDQKHIIENLSYQQRPLLMKFLNKNFHKLKERLSEDTWETLIHTIIKATRSAEDLDELLEFCTKFANQFGNAEDLVTEGLIAVSTEINWEADVYPTFEKALDQALKNFEAVNRD</sequence>